<dbReference type="Proteomes" id="UP001274321">
    <property type="component" value="Unassembled WGS sequence"/>
</dbReference>
<organism evidence="1 2">
    <name type="scientific">Terrihabitans rhizophilus</name>
    <dbReference type="NCBI Taxonomy" id="3092662"/>
    <lineage>
        <taxon>Bacteria</taxon>
        <taxon>Pseudomonadati</taxon>
        <taxon>Pseudomonadota</taxon>
        <taxon>Alphaproteobacteria</taxon>
        <taxon>Hyphomicrobiales</taxon>
        <taxon>Terrihabitans</taxon>
    </lineage>
</organism>
<evidence type="ECO:0000313" key="1">
    <source>
        <dbReference type="EMBL" id="MDX6807165.1"/>
    </source>
</evidence>
<name>A0ABU4RU60_9HYPH</name>
<evidence type="ECO:0000313" key="2">
    <source>
        <dbReference type="Proteomes" id="UP001274321"/>
    </source>
</evidence>
<proteinExistence type="predicted"/>
<gene>
    <name evidence="1" type="ORF">SCD90_13925</name>
</gene>
<sequence length="127" mass="13714">MARTESRAKFSGTVVVTGAVFTLETGEEVRYSEEEAKSIGLKPPDREEAMSLPQMLKAAYSDKGSIMQAAPDKLKSQAAHFGEATMESATVLNMTYPVTCPDAAGVVRLVPTITIPYRLTMRRAADA</sequence>
<comment type="caution">
    <text evidence="1">The sequence shown here is derived from an EMBL/GenBank/DDBJ whole genome shotgun (WGS) entry which is preliminary data.</text>
</comment>
<reference evidence="1 2" key="1">
    <citation type="submission" date="2023-11" db="EMBL/GenBank/DDBJ databases">
        <authorList>
            <person name="Bao R."/>
        </authorList>
    </citation>
    <scope>NUCLEOTIDE SEQUENCE [LARGE SCALE GENOMIC DNA]</scope>
    <source>
        <strain evidence="1 2">PJ23</strain>
    </source>
</reference>
<dbReference type="EMBL" id="JAXAFJ010000009">
    <property type="protein sequence ID" value="MDX6807165.1"/>
    <property type="molecule type" value="Genomic_DNA"/>
</dbReference>
<protein>
    <submittedName>
        <fullName evidence="1">Uncharacterized protein</fullName>
    </submittedName>
</protein>
<accession>A0ABU4RU60</accession>
<dbReference type="RefSeq" id="WP_319845287.1">
    <property type="nucleotide sequence ID" value="NZ_JAXAFJ010000009.1"/>
</dbReference>
<keyword evidence="2" id="KW-1185">Reference proteome</keyword>